<dbReference type="AlphaFoldDB" id="A0A2V2N5V1"/>
<gene>
    <name evidence="1" type="ORF">DLD82_04795</name>
</gene>
<keyword evidence="2" id="KW-1185">Reference proteome</keyword>
<accession>A0A2V2N5V1</accession>
<organism evidence="1 2">
    <name type="scientific">Methanospirillum stamsii</name>
    <dbReference type="NCBI Taxonomy" id="1277351"/>
    <lineage>
        <taxon>Archaea</taxon>
        <taxon>Methanobacteriati</taxon>
        <taxon>Methanobacteriota</taxon>
        <taxon>Stenosarchaea group</taxon>
        <taxon>Methanomicrobia</taxon>
        <taxon>Methanomicrobiales</taxon>
        <taxon>Methanospirillaceae</taxon>
        <taxon>Methanospirillum</taxon>
    </lineage>
</organism>
<dbReference type="Proteomes" id="UP000245934">
    <property type="component" value="Unassembled WGS sequence"/>
</dbReference>
<name>A0A2V2N5V1_9EURY</name>
<proteinExistence type="predicted"/>
<dbReference type="EMBL" id="QGMZ01000010">
    <property type="protein sequence ID" value="PWR75452.1"/>
    <property type="molecule type" value="Genomic_DNA"/>
</dbReference>
<evidence type="ECO:0000313" key="2">
    <source>
        <dbReference type="Proteomes" id="UP000245934"/>
    </source>
</evidence>
<sequence>MSIFPRSTPLQLRNVSNRLIHFGHQDAWKWCELSTPLQTFQGTAITDRRGDTITEKTQKCTENKNFGKNRENPRLISNFDGLPTSAGDYRIYHVISSLSFSLFSCLFTTPASSAGGIRL</sequence>
<dbReference type="RefSeq" id="WP_109939971.1">
    <property type="nucleotide sequence ID" value="NZ_QGMZ01000010.1"/>
</dbReference>
<comment type="caution">
    <text evidence="1">The sequence shown here is derived from an EMBL/GenBank/DDBJ whole genome shotgun (WGS) entry which is preliminary data.</text>
</comment>
<evidence type="ECO:0000313" key="1">
    <source>
        <dbReference type="EMBL" id="PWR75452.1"/>
    </source>
</evidence>
<reference evidence="1 2" key="1">
    <citation type="submission" date="2018-05" db="EMBL/GenBank/DDBJ databases">
        <title>Draft genome of Methanospirillum stamsii Pt1.</title>
        <authorList>
            <person name="Dueholm M.S."/>
            <person name="Nielsen P.H."/>
            <person name="Bakmann L.F."/>
            <person name="Otzen D.E."/>
        </authorList>
    </citation>
    <scope>NUCLEOTIDE SEQUENCE [LARGE SCALE GENOMIC DNA]</scope>
    <source>
        <strain evidence="1 2">Pt1</strain>
    </source>
</reference>
<protein>
    <submittedName>
        <fullName evidence="1">Uncharacterized protein</fullName>
    </submittedName>
</protein>